<dbReference type="InParanoid" id="A0A3P7FBD4"/>
<name>A0A3P7FBD4_WUCBA</name>
<proteinExistence type="predicted"/>
<gene>
    <name evidence="1" type="ORF">WBA_LOCUS1494</name>
</gene>
<keyword evidence="2" id="KW-1185">Reference proteome</keyword>
<protein>
    <submittedName>
        <fullName evidence="1">Uncharacterized protein</fullName>
    </submittedName>
</protein>
<dbReference type="AlphaFoldDB" id="A0A3P7FBD4"/>
<evidence type="ECO:0000313" key="1">
    <source>
        <dbReference type="EMBL" id="VDM08108.1"/>
    </source>
</evidence>
<sequence>MTKVCAVDEHSNRRRLAPSCPRQTERTIRILMITFRRMEEKTLHVLEIYEGRNHLIPPIPVFGSNHLSPRLHRKYATASTRLKSSHSFQDEKLLEESNGLIIVDERVKGQHDYL</sequence>
<dbReference type="EMBL" id="UYWW01000314">
    <property type="protein sequence ID" value="VDM08108.1"/>
    <property type="molecule type" value="Genomic_DNA"/>
</dbReference>
<organism evidence="1 2">
    <name type="scientific">Wuchereria bancrofti</name>
    <dbReference type="NCBI Taxonomy" id="6293"/>
    <lineage>
        <taxon>Eukaryota</taxon>
        <taxon>Metazoa</taxon>
        <taxon>Ecdysozoa</taxon>
        <taxon>Nematoda</taxon>
        <taxon>Chromadorea</taxon>
        <taxon>Rhabditida</taxon>
        <taxon>Spirurina</taxon>
        <taxon>Spiruromorpha</taxon>
        <taxon>Filarioidea</taxon>
        <taxon>Onchocercidae</taxon>
        <taxon>Wuchereria</taxon>
    </lineage>
</organism>
<accession>A0A3P7FBD4</accession>
<evidence type="ECO:0000313" key="2">
    <source>
        <dbReference type="Proteomes" id="UP000270924"/>
    </source>
</evidence>
<dbReference type="Proteomes" id="UP000270924">
    <property type="component" value="Unassembled WGS sequence"/>
</dbReference>
<reference evidence="1 2" key="1">
    <citation type="submission" date="2018-11" db="EMBL/GenBank/DDBJ databases">
        <authorList>
            <consortium name="Pathogen Informatics"/>
        </authorList>
    </citation>
    <scope>NUCLEOTIDE SEQUENCE [LARGE SCALE GENOMIC DNA]</scope>
</reference>